<dbReference type="AlphaFoldDB" id="A0AAV1WFX5"/>
<reference evidence="4 5" key="1">
    <citation type="submission" date="2024-03" db="EMBL/GenBank/DDBJ databases">
        <authorList>
            <person name="Martinez-Hernandez J."/>
        </authorList>
    </citation>
    <scope>NUCLEOTIDE SEQUENCE [LARGE SCALE GENOMIC DNA]</scope>
</reference>
<dbReference type="PANTHER" id="PTHR12857:SF0">
    <property type="entry name" value="CXXC MOTIF CONTAINING ZINC BINDING PROTEIN"/>
    <property type="match status" value="1"/>
</dbReference>
<dbReference type="PANTHER" id="PTHR12857">
    <property type="entry name" value="CXXC MOTIF CONTAINING ZINC BINDING PROTEIN"/>
    <property type="match status" value="1"/>
</dbReference>
<evidence type="ECO:0000256" key="2">
    <source>
        <dbReference type="ARBA" id="ARBA00022723"/>
    </source>
</evidence>
<dbReference type="Pfam" id="PF05907">
    <property type="entry name" value="CXXC_Zn-b_euk"/>
    <property type="match status" value="1"/>
</dbReference>
<comment type="caution">
    <text evidence="4">The sequence shown here is derived from an EMBL/GenBank/DDBJ whole genome shotgun (WGS) entry which is preliminary data.</text>
</comment>
<evidence type="ECO:0000256" key="3">
    <source>
        <dbReference type="ARBA" id="ARBA00022833"/>
    </source>
</evidence>
<keyword evidence="3" id="KW-0862">Zinc</keyword>
<evidence type="ECO:0000313" key="5">
    <source>
        <dbReference type="Proteomes" id="UP001497480"/>
    </source>
</evidence>
<dbReference type="InterPro" id="IPR008584">
    <property type="entry name" value="CXXC_Zn-binding_euk"/>
</dbReference>
<sequence length="137" mass="15392">MVVLGFHVSEMRKRIETIESKAKRKDREEISEYERKKKAIVTAIDENPRMVNFMLMITAKLDNLTNLQPQGGCDDANFSYLFKVKCGRCGELSQRQTCVALNDTVPLPFGKGTTHLIQKGQVESDLKTNLTNILGSG</sequence>
<gene>
    <name evidence="4" type="ORF">LLUT_LOCUS9252</name>
</gene>
<keyword evidence="5" id="KW-1185">Reference proteome</keyword>
<evidence type="ECO:0000256" key="1">
    <source>
        <dbReference type="ARBA" id="ARBA00007818"/>
    </source>
</evidence>
<name>A0AAV1WFX5_LUPLU</name>
<dbReference type="SUPFAM" id="SSF141678">
    <property type="entry name" value="MAL13P1.257-like"/>
    <property type="match status" value="1"/>
</dbReference>
<organism evidence="4 5">
    <name type="scientific">Lupinus luteus</name>
    <name type="common">European yellow lupine</name>
    <dbReference type="NCBI Taxonomy" id="3873"/>
    <lineage>
        <taxon>Eukaryota</taxon>
        <taxon>Viridiplantae</taxon>
        <taxon>Streptophyta</taxon>
        <taxon>Embryophyta</taxon>
        <taxon>Tracheophyta</taxon>
        <taxon>Spermatophyta</taxon>
        <taxon>Magnoliopsida</taxon>
        <taxon>eudicotyledons</taxon>
        <taxon>Gunneridae</taxon>
        <taxon>Pentapetalae</taxon>
        <taxon>rosids</taxon>
        <taxon>fabids</taxon>
        <taxon>Fabales</taxon>
        <taxon>Fabaceae</taxon>
        <taxon>Papilionoideae</taxon>
        <taxon>50 kb inversion clade</taxon>
        <taxon>genistoids sensu lato</taxon>
        <taxon>core genistoids</taxon>
        <taxon>Genisteae</taxon>
        <taxon>Lupinus</taxon>
    </lineage>
</organism>
<protein>
    <submittedName>
        <fullName evidence="4">Uncharacterized protein</fullName>
    </submittedName>
</protein>
<evidence type="ECO:0000313" key="4">
    <source>
        <dbReference type="EMBL" id="CAL0308192.1"/>
    </source>
</evidence>
<accession>A0AAV1WFX5</accession>
<dbReference type="Proteomes" id="UP001497480">
    <property type="component" value="Unassembled WGS sequence"/>
</dbReference>
<dbReference type="EMBL" id="CAXHTB010000006">
    <property type="protein sequence ID" value="CAL0308192.1"/>
    <property type="molecule type" value="Genomic_DNA"/>
</dbReference>
<keyword evidence="2" id="KW-0479">Metal-binding</keyword>
<dbReference type="GO" id="GO:0008270">
    <property type="term" value="F:zinc ion binding"/>
    <property type="evidence" value="ECO:0007669"/>
    <property type="project" value="TreeGrafter"/>
</dbReference>
<proteinExistence type="inferred from homology"/>
<comment type="similarity">
    <text evidence="1">Belongs to the UPF0587 family.</text>
</comment>